<dbReference type="Proteomes" id="UP000267469">
    <property type="component" value="Unassembled WGS sequence"/>
</dbReference>
<dbReference type="EC" id="3.1.1.-" evidence="3"/>
<dbReference type="InterPro" id="IPR002018">
    <property type="entry name" value="CarbesteraseB"/>
</dbReference>
<proteinExistence type="inferred from homology"/>
<dbReference type="InterPro" id="IPR029058">
    <property type="entry name" value="AB_hydrolase_fold"/>
</dbReference>
<dbReference type="Gene3D" id="3.40.50.1820">
    <property type="entry name" value="alpha/beta hydrolase"/>
    <property type="match status" value="1"/>
</dbReference>
<comment type="similarity">
    <text evidence="1 3">Belongs to the type-B carboxylesterase/lipase family.</text>
</comment>
<dbReference type="AlphaFoldDB" id="A0A3N0ETW8"/>
<accession>A0A3N0ETW8</accession>
<evidence type="ECO:0000256" key="3">
    <source>
        <dbReference type="RuleBase" id="RU361235"/>
    </source>
</evidence>
<sequence length="446" mass="49482">MADIIFETSDGPVQGWRDGNVIRATGIPYAMAGRYEKPRETGLPQIPYPATKWSPACPQNLSRKSRGLLGRDMLERLTIDENCQYLSITLPDSAPPPSGRPVMVWIYGGSYASGAGDSPVYNPTLLVEENDVIVVNINYRLGLLGFLGGYNDVPANLGLLDIMAALRWIKKHIAAFGGNPANITLFGQSAGGDAIAHLMLIEGTEDLFHRAIIQSAPLGIRKGKAAMARKMIKKVAMLPEDTDVDTLLALQSRLILSMKGFGIKGGMPFGIQYGYPPVPPEKDVEKIWQERARQWDVMIGWTDRETSLFVPFVKPLRSLSVVPFMGRSSLEWLIRKTTDRIYRNPGKAFARHLAGAGGSVYQYHISWGAGNNWIKAAHIVDISLLFGTRELWKTSVFREGKSLAELQQAGKEIRAIWTTFARTGVLETKRYIPGLIEYHQVKDNKK</sequence>
<keyword evidence="6" id="KW-1185">Reference proteome</keyword>
<evidence type="ECO:0000313" key="6">
    <source>
        <dbReference type="Proteomes" id="UP000267469"/>
    </source>
</evidence>
<dbReference type="PANTHER" id="PTHR11559">
    <property type="entry name" value="CARBOXYLESTERASE"/>
    <property type="match status" value="1"/>
</dbReference>
<dbReference type="GO" id="GO:0016787">
    <property type="term" value="F:hydrolase activity"/>
    <property type="evidence" value="ECO:0007669"/>
    <property type="project" value="UniProtKB-KW"/>
</dbReference>
<comment type="caution">
    <text evidence="5">The sequence shown here is derived from an EMBL/GenBank/DDBJ whole genome shotgun (WGS) entry which is preliminary data.</text>
</comment>
<evidence type="ECO:0000256" key="2">
    <source>
        <dbReference type="ARBA" id="ARBA00022801"/>
    </source>
</evidence>
<evidence type="ECO:0000313" key="5">
    <source>
        <dbReference type="EMBL" id="RNL91318.1"/>
    </source>
</evidence>
<dbReference type="InterPro" id="IPR019826">
    <property type="entry name" value="Carboxylesterase_B_AS"/>
</dbReference>
<reference evidence="5 6" key="1">
    <citation type="submission" date="2018-10" db="EMBL/GenBank/DDBJ databases">
        <title>Sinomicrobium pectinilyticum sp. nov., a pectinase-producing bacterium isolated from alkaline and saline soil, and emended description of the genus Sinomicrobium.</title>
        <authorList>
            <person name="Cheng B."/>
            <person name="Li C."/>
            <person name="Lai Q."/>
            <person name="Du M."/>
            <person name="Shao Z."/>
            <person name="Xu P."/>
            <person name="Yang C."/>
        </authorList>
    </citation>
    <scope>NUCLEOTIDE SEQUENCE [LARGE SCALE GENOMIC DNA]</scope>
    <source>
        <strain evidence="5 6">5DNS001</strain>
    </source>
</reference>
<evidence type="ECO:0000259" key="4">
    <source>
        <dbReference type="Pfam" id="PF00135"/>
    </source>
</evidence>
<dbReference type="OrthoDB" id="9775851at2"/>
<gene>
    <name evidence="5" type="ORF">ED312_04690</name>
</gene>
<protein>
    <recommendedName>
        <fullName evidence="3">Carboxylic ester hydrolase</fullName>
        <ecNumber evidence="3">3.1.1.-</ecNumber>
    </recommendedName>
</protein>
<organism evidence="5 6">
    <name type="scientific">Sinomicrobium pectinilyticum</name>
    <dbReference type="NCBI Taxonomy" id="1084421"/>
    <lineage>
        <taxon>Bacteria</taxon>
        <taxon>Pseudomonadati</taxon>
        <taxon>Bacteroidota</taxon>
        <taxon>Flavobacteriia</taxon>
        <taxon>Flavobacteriales</taxon>
        <taxon>Flavobacteriaceae</taxon>
        <taxon>Sinomicrobium</taxon>
    </lineage>
</organism>
<feature type="domain" description="Carboxylesterase type B" evidence="4">
    <location>
        <begin position="5"/>
        <end position="313"/>
    </location>
</feature>
<dbReference type="InterPro" id="IPR050309">
    <property type="entry name" value="Type-B_Carboxylest/Lipase"/>
</dbReference>
<dbReference type="Pfam" id="PF00135">
    <property type="entry name" value="COesterase"/>
    <property type="match status" value="1"/>
</dbReference>
<evidence type="ECO:0000256" key="1">
    <source>
        <dbReference type="ARBA" id="ARBA00005964"/>
    </source>
</evidence>
<dbReference type="RefSeq" id="WP_123214857.1">
    <property type="nucleotide sequence ID" value="NZ_RJTM01000027.1"/>
</dbReference>
<keyword evidence="2 3" id="KW-0378">Hydrolase</keyword>
<dbReference type="EMBL" id="RJTM01000027">
    <property type="protein sequence ID" value="RNL91318.1"/>
    <property type="molecule type" value="Genomic_DNA"/>
</dbReference>
<name>A0A3N0ETW8_SINP1</name>
<dbReference type="SUPFAM" id="SSF53474">
    <property type="entry name" value="alpha/beta-Hydrolases"/>
    <property type="match status" value="1"/>
</dbReference>
<dbReference type="PROSITE" id="PS00122">
    <property type="entry name" value="CARBOXYLESTERASE_B_1"/>
    <property type="match status" value="1"/>
</dbReference>